<keyword evidence="2" id="KW-1185">Reference proteome</keyword>
<organism evidence="1 2">
    <name type="scientific">Armillaria solidipes</name>
    <dbReference type="NCBI Taxonomy" id="1076256"/>
    <lineage>
        <taxon>Eukaryota</taxon>
        <taxon>Fungi</taxon>
        <taxon>Dikarya</taxon>
        <taxon>Basidiomycota</taxon>
        <taxon>Agaricomycotina</taxon>
        <taxon>Agaricomycetes</taxon>
        <taxon>Agaricomycetidae</taxon>
        <taxon>Agaricales</taxon>
        <taxon>Marasmiineae</taxon>
        <taxon>Physalacriaceae</taxon>
        <taxon>Armillaria</taxon>
    </lineage>
</organism>
<dbReference type="Proteomes" id="UP000218334">
    <property type="component" value="Unassembled WGS sequence"/>
</dbReference>
<sequence>MLDERVPAHDIHLTLTRPPALPAKFGSNFTSLSHLTFSLATSSGERDGYESTSRQTLLTHFFRCDFQLFSDLI</sequence>
<name>A0A2H3AXN4_9AGAR</name>
<reference evidence="2" key="1">
    <citation type="journal article" date="2017" name="Nat. Ecol. Evol.">
        <title>Genome expansion and lineage-specific genetic innovations in the forest pathogenic fungi Armillaria.</title>
        <authorList>
            <person name="Sipos G."/>
            <person name="Prasanna A.N."/>
            <person name="Walter M.C."/>
            <person name="O'Connor E."/>
            <person name="Balint B."/>
            <person name="Krizsan K."/>
            <person name="Kiss B."/>
            <person name="Hess J."/>
            <person name="Varga T."/>
            <person name="Slot J."/>
            <person name="Riley R."/>
            <person name="Boka B."/>
            <person name="Rigling D."/>
            <person name="Barry K."/>
            <person name="Lee J."/>
            <person name="Mihaltcheva S."/>
            <person name="LaButti K."/>
            <person name="Lipzen A."/>
            <person name="Waldron R."/>
            <person name="Moloney N.M."/>
            <person name="Sperisen C."/>
            <person name="Kredics L."/>
            <person name="Vagvoelgyi C."/>
            <person name="Patrignani A."/>
            <person name="Fitzpatrick D."/>
            <person name="Nagy I."/>
            <person name="Doyle S."/>
            <person name="Anderson J.B."/>
            <person name="Grigoriev I.V."/>
            <person name="Gueldener U."/>
            <person name="Muensterkoetter M."/>
            <person name="Nagy L.G."/>
        </authorList>
    </citation>
    <scope>NUCLEOTIDE SEQUENCE [LARGE SCALE GENOMIC DNA]</scope>
    <source>
        <strain evidence="2">28-4</strain>
    </source>
</reference>
<proteinExistence type="predicted"/>
<accession>A0A2H3AXN4</accession>
<dbReference type="AlphaFoldDB" id="A0A2H3AXN4"/>
<evidence type="ECO:0000313" key="2">
    <source>
        <dbReference type="Proteomes" id="UP000218334"/>
    </source>
</evidence>
<dbReference type="EMBL" id="KZ293458">
    <property type="protein sequence ID" value="PBK63469.1"/>
    <property type="molecule type" value="Genomic_DNA"/>
</dbReference>
<evidence type="ECO:0000313" key="1">
    <source>
        <dbReference type="EMBL" id="PBK63469.1"/>
    </source>
</evidence>
<protein>
    <submittedName>
        <fullName evidence="1">Uncharacterized protein</fullName>
    </submittedName>
</protein>
<gene>
    <name evidence="1" type="ORF">ARMSODRAFT_535512</name>
</gene>